<evidence type="ECO:0000313" key="1">
    <source>
        <dbReference type="EMBL" id="NYI79140.1"/>
    </source>
</evidence>
<comment type="caution">
    <text evidence="1">The sequence shown here is derived from an EMBL/GenBank/DDBJ whole genome shotgun (WGS) entry which is preliminary data.</text>
</comment>
<accession>A0A7Z0DPF1</accession>
<reference evidence="1 2" key="1">
    <citation type="submission" date="2020-07" db="EMBL/GenBank/DDBJ databases">
        <title>Sequencing the genomes of 1000 actinobacteria strains.</title>
        <authorList>
            <person name="Klenk H.-P."/>
        </authorList>
    </citation>
    <scope>NUCLEOTIDE SEQUENCE [LARGE SCALE GENOMIC DNA]</scope>
    <source>
        <strain evidence="1 2">DSM 26487</strain>
    </source>
</reference>
<organism evidence="1 2">
    <name type="scientific">Nocardioides panzhihuensis</name>
    <dbReference type="NCBI Taxonomy" id="860243"/>
    <lineage>
        <taxon>Bacteria</taxon>
        <taxon>Bacillati</taxon>
        <taxon>Actinomycetota</taxon>
        <taxon>Actinomycetes</taxon>
        <taxon>Propionibacteriales</taxon>
        <taxon>Nocardioidaceae</taxon>
        <taxon>Nocardioides</taxon>
    </lineage>
</organism>
<dbReference type="AlphaFoldDB" id="A0A7Z0DPF1"/>
<dbReference type="EMBL" id="JACBZR010000001">
    <property type="protein sequence ID" value="NYI79140.1"/>
    <property type="molecule type" value="Genomic_DNA"/>
</dbReference>
<dbReference type="Proteomes" id="UP000564496">
    <property type="component" value="Unassembled WGS sequence"/>
</dbReference>
<proteinExistence type="predicted"/>
<evidence type="ECO:0000313" key="2">
    <source>
        <dbReference type="Proteomes" id="UP000564496"/>
    </source>
</evidence>
<protein>
    <submittedName>
        <fullName evidence="1">Uncharacterized protein</fullName>
    </submittedName>
</protein>
<keyword evidence="2" id="KW-1185">Reference proteome</keyword>
<sequence length="37" mass="4211">MDLKGAKEVLHIKAWLVRTDEIVRRGRDAYLAVSSRG</sequence>
<name>A0A7Z0DPF1_9ACTN</name>
<gene>
    <name evidence="1" type="ORF">BJ988_003788</name>
</gene>